<gene>
    <name evidence="3" type="ORF">GGQ59_002495</name>
</gene>
<feature type="domain" description="AAA+ ATPase" evidence="2">
    <location>
        <begin position="438"/>
        <end position="584"/>
    </location>
</feature>
<accession>A0A840I705</accession>
<dbReference type="GO" id="GO:0005524">
    <property type="term" value="F:ATP binding"/>
    <property type="evidence" value="ECO:0007669"/>
    <property type="project" value="InterPro"/>
</dbReference>
<dbReference type="Proteomes" id="UP000563524">
    <property type="component" value="Unassembled WGS sequence"/>
</dbReference>
<dbReference type="InterPro" id="IPR027351">
    <property type="entry name" value="(+)RNA_virus_helicase_core_dom"/>
</dbReference>
<proteinExistence type="predicted"/>
<dbReference type="Pfam" id="PF08751">
    <property type="entry name" value="TrwC"/>
    <property type="match status" value="1"/>
</dbReference>
<dbReference type="SMART" id="SM00382">
    <property type="entry name" value="AAA"/>
    <property type="match status" value="1"/>
</dbReference>
<keyword evidence="4" id="KW-1185">Reference proteome</keyword>
<sequence>MLSIGKLGSAGAAAQYYRADDYYGRDGEAEAPSRWHGRGAAAAGLTGDVRAHDFAKVMDGQVPGGPLLGRIIAGERQHAPGWDLTFSAPKSVSVYEALLTDEHQRQQLREAHRDAVTAALGWAERSVEARVWDPAERKQVPTGDQGAVIATFEHDLSRDQDPQLHTHCVVANMALGDDGQWRSVDSRRLFSDKMLLGSVYRSELASNLRDLGVEIEPTGGRGAFEVAGFDKTLGHAFSTRREAIEARLEATGRSGAKASAEAALATRQRKGKADPDALRERWTRTVSEHDRDLDRDYTAALSDRDRGTTDRLPFEAARDAVLQAAEHLLETESSFAERDLLRQALTFSLGEARSRDVAAAVSHHVRSGELIAARTGKGDWTYTTAESVLAEKDVIALEARGRGVARPLASGRQLDRRLGRDSFTDGQRSAVRDAVLTCSRVVGVQGYAGTGKTTALRAIADLARAGGYEVRGLAPSHQASAELAKGAKIETETVQRFALRETNAAEPSDLRRTVLIVDESSMLSTRMMRDVLRIAEEGRAARVVLVGDTQQLQAVGAGTPFRALQDAGMATARMDEIVRQRSSEQKASVEAAITGSAREALERLDGVLIETKRSDLAEQAARSFLWRGQRQREETGVIVPTNALRREANAFIRAGLRAEGTLTGEETALAILSPLHLSKAERERAESYAPDQVVTFARDYKRLGIEKGDRYLVAGVDRDACTVSLATADRRIEWAPARLGAVGAQVFELAELQIAKGDDLRFTQNDPEGRFVNGGRCYYLGKSGPDHLIHDRTSGRLFELAPGDPALATLDHDYAHTTHAFQGRTVDQAVIVMDSLSRRLTTQESLYVGLSRARDDVTFITDDRAELVRTLERAGNAKLSAIEVAGMAARGADAKAAADRSDAFRRRFEKEDDERKDDGRSSGSTAGRDRDGKTGRSLDSILKASRKGGKLQEKASRAEERDGSRSSGYDFER</sequence>
<reference evidence="3 4" key="1">
    <citation type="submission" date="2020-08" db="EMBL/GenBank/DDBJ databases">
        <title>Genomic Encyclopedia of Type Strains, Phase IV (KMG-IV): sequencing the most valuable type-strain genomes for metagenomic binning, comparative biology and taxonomic classification.</title>
        <authorList>
            <person name="Goeker M."/>
        </authorList>
    </citation>
    <scope>NUCLEOTIDE SEQUENCE [LARGE SCALE GENOMIC DNA]</scope>
    <source>
        <strain evidence="3 4">DSM 102850</strain>
    </source>
</reference>
<dbReference type="InterPro" id="IPR014862">
    <property type="entry name" value="TrwC"/>
</dbReference>
<dbReference type="NCBIfam" id="TIGR02686">
    <property type="entry name" value="relax_trwC"/>
    <property type="match status" value="1"/>
</dbReference>
<feature type="region of interest" description="Disordered" evidence="1">
    <location>
        <begin position="907"/>
        <end position="973"/>
    </location>
</feature>
<dbReference type="Pfam" id="PF13604">
    <property type="entry name" value="AAA_30"/>
    <property type="match status" value="1"/>
</dbReference>
<comment type="caution">
    <text evidence="3">The sequence shown here is derived from an EMBL/GenBank/DDBJ whole genome shotgun (WGS) entry which is preliminary data.</text>
</comment>
<dbReference type="AlphaFoldDB" id="A0A840I705"/>
<feature type="compositionally biased region" description="Basic and acidic residues" evidence="1">
    <location>
        <begin position="950"/>
        <end position="973"/>
    </location>
</feature>
<dbReference type="PANTHER" id="PTHR43788">
    <property type="entry name" value="DNA2/NAM7 HELICASE FAMILY MEMBER"/>
    <property type="match status" value="1"/>
</dbReference>
<dbReference type="EMBL" id="JACHOB010000005">
    <property type="protein sequence ID" value="MBB4659954.1"/>
    <property type="molecule type" value="Genomic_DNA"/>
</dbReference>
<evidence type="ECO:0000313" key="3">
    <source>
        <dbReference type="EMBL" id="MBB4659954.1"/>
    </source>
</evidence>
<dbReference type="Gene3D" id="3.40.50.300">
    <property type="entry name" value="P-loop containing nucleotide triphosphate hydrolases"/>
    <property type="match status" value="2"/>
</dbReference>
<dbReference type="InterPro" id="IPR050534">
    <property type="entry name" value="Coronavir_polyprotein_1ab"/>
</dbReference>
<dbReference type="Pfam" id="PF01443">
    <property type="entry name" value="Viral_helicase1"/>
    <property type="match status" value="1"/>
</dbReference>
<protein>
    <submittedName>
        <fullName evidence="3">Conjugative relaxase-like TrwC/TraI family protein</fullName>
    </submittedName>
</protein>
<dbReference type="NCBIfam" id="NF041492">
    <property type="entry name" value="MobF"/>
    <property type="match status" value="1"/>
</dbReference>
<dbReference type="InterPro" id="IPR027417">
    <property type="entry name" value="P-loop_NTPase"/>
</dbReference>
<dbReference type="CDD" id="cd18809">
    <property type="entry name" value="SF1_C_RecD"/>
    <property type="match status" value="1"/>
</dbReference>
<dbReference type="SUPFAM" id="SSF52540">
    <property type="entry name" value="P-loop containing nucleoside triphosphate hydrolases"/>
    <property type="match status" value="2"/>
</dbReference>
<evidence type="ECO:0000259" key="2">
    <source>
        <dbReference type="SMART" id="SM00382"/>
    </source>
</evidence>
<name>A0A840I705_9PROT</name>
<evidence type="ECO:0000313" key="4">
    <source>
        <dbReference type="Proteomes" id="UP000563524"/>
    </source>
</evidence>
<feature type="compositionally biased region" description="Basic and acidic residues" evidence="1">
    <location>
        <begin position="927"/>
        <end position="936"/>
    </location>
</feature>
<dbReference type="SUPFAM" id="SSF55464">
    <property type="entry name" value="Origin of replication-binding domain, RBD-like"/>
    <property type="match status" value="1"/>
</dbReference>
<dbReference type="CDD" id="cd17933">
    <property type="entry name" value="DEXSc_RecD-like"/>
    <property type="match status" value="1"/>
</dbReference>
<evidence type="ECO:0000256" key="1">
    <source>
        <dbReference type="SAM" id="MobiDB-lite"/>
    </source>
</evidence>
<dbReference type="InterPro" id="IPR003593">
    <property type="entry name" value="AAA+_ATPase"/>
</dbReference>
<dbReference type="InterPro" id="IPR014059">
    <property type="entry name" value="TraI/TrwC_relax"/>
</dbReference>
<dbReference type="RefSeq" id="WP_183819047.1">
    <property type="nucleotide sequence ID" value="NZ_JACHOB010000005.1"/>
</dbReference>
<organism evidence="3 4">
    <name type="scientific">Parvularcula dongshanensis</name>
    <dbReference type="NCBI Taxonomy" id="1173995"/>
    <lineage>
        <taxon>Bacteria</taxon>
        <taxon>Pseudomonadati</taxon>
        <taxon>Pseudomonadota</taxon>
        <taxon>Alphaproteobacteria</taxon>
        <taxon>Parvularculales</taxon>
        <taxon>Parvularculaceae</taxon>
        <taxon>Parvularcula</taxon>
    </lineage>
</organism>